<organism evidence="1 2">
    <name type="scientific">Thermococcus argininiproducens</name>
    <dbReference type="NCBI Taxonomy" id="2866384"/>
    <lineage>
        <taxon>Archaea</taxon>
        <taxon>Methanobacteriati</taxon>
        <taxon>Methanobacteriota</taxon>
        <taxon>Thermococci</taxon>
        <taxon>Thermococcales</taxon>
        <taxon>Thermococcaceae</taxon>
        <taxon>Thermococcus</taxon>
    </lineage>
</organism>
<evidence type="ECO:0000313" key="1">
    <source>
        <dbReference type="EMBL" id="USG99835.1"/>
    </source>
</evidence>
<sequence length="80" mass="9011">MKLSSKGLITIPGEVRNESELSSGDIVELIVVQVYKLRDILGERTKVYEYLITKGYKVTTPEEELVGVMNEMGINKSQFC</sequence>
<name>A0A9E7M9K3_9EURY</name>
<proteinExistence type="predicted"/>
<dbReference type="Proteomes" id="UP001056425">
    <property type="component" value="Chromosome"/>
</dbReference>
<keyword evidence="2" id="KW-1185">Reference proteome</keyword>
<keyword evidence="1" id="KW-0238">DNA-binding</keyword>
<dbReference type="KEGG" id="thei:K1720_10180"/>
<dbReference type="RefSeq" id="WP_251949107.1">
    <property type="nucleotide sequence ID" value="NZ_CP080572.1"/>
</dbReference>
<accession>A0A9E7M9K3</accession>
<protein>
    <submittedName>
        <fullName evidence="1">AbrB/MazE/SpoVT family DNA-binding domain-containing protein</fullName>
    </submittedName>
</protein>
<dbReference type="EMBL" id="CP080572">
    <property type="protein sequence ID" value="USG99835.1"/>
    <property type="molecule type" value="Genomic_DNA"/>
</dbReference>
<dbReference type="InterPro" id="IPR037914">
    <property type="entry name" value="SpoVT-AbrB_sf"/>
</dbReference>
<dbReference type="AlphaFoldDB" id="A0A9E7M9K3"/>
<dbReference type="GeneID" id="72778719"/>
<dbReference type="SUPFAM" id="SSF89447">
    <property type="entry name" value="AbrB/MazE/MraZ-like"/>
    <property type="match status" value="1"/>
</dbReference>
<evidence type="ECO:0000313" key="2">
    <source>
        <dbReference type="Proteomes" id="UP001056425"/>
    </source>
</evidence>
<dbReference type="GO" id="GO:0003677">
    <property type="term" value="F:DNA binding"/>
    <property type="evidence" value="ECO:0007669"/>
    <property type="project" value="UniProtKB-KW"/>
</dbReference>
<reference evidence="1 2" key="1">
    <citation type="submission" date="2021-08" db="EMBL/GenBank/DDBJ databases">
        <title>Thermococcus onnuriiensis IOH2.</title>
        <authorList>
            <person name="Park Y.-J."/>
        </authorList>
    </citation>
    <scope>NUCLEOTIDE SEQUENCE [LARGE SCALE GENOMIC DNA]</scope>
    <source>
        <strain evidence="1 2">IOH2</strain>
    </source>
</reference>
<dbReference type="Gene3D" id="2.10.260.10">
    <property type="match status" value="1"/>
</dbReference>
<gene>
    <name evidence="1" type="ORF">K1720_10180</name>
</gene>